<feature type="region of interest" description="Disordered" evidence="3">
    <location>
        <begin position="336"/>
        <end position="358"/>
    </location>
</feature>
<evidence type="ECO:0000256" key="1">
    <source>
        <dbReference type="ARBA" id="ARBA00022473"/>
    </source>
</evidence>
<reference evidence="5" key="1">
    <citation type="submission" date="2022-10" db="EMBL/GenBank/DDBJ databases">
        <title>Genome assembly of Pristionchus species.</title>
        <authorList>
            <person name="Yoshida K."/>
            <person name="Sommer R.J."/>
        </authorList>
    </citation>
    <scope>NUCLEOTIDE SEQUENCE [LARGE SCALE GENOMIC DNA]</scope>
    <source>
        <strain evidence="5">RS5460</strain>
    </source>
</reference>
<feature type="non-terminal residue" evidence="4">
    <location>
        <position position="368"/>
    </location>
</feature>
<proteinExistence type="predicted"/>
<comment type="caution">
    <text evidence="4">The sequence shown here is derived from an EMBL/GenBank/DDBJ whole genome shotgun (WGS) entry which is preliminary data.</text>
</comment>
<accession>A0AAN4Z4S0</accession>
<dbReference type="AlphaFoldDB" id="A0AAN4Z4S0"/>
<evidence type="ECO:0000313" key="4">
    <source>
        <dbReference type="EMBL" id="GMR32561.1"/>
    </source>
</evidence>
<evidence type="ECO:0000256" key="3">
    <source>
        <dbReference type="SAM" id="MobiDB-lite"/>
    </source>
</evidence>
<dbReference type="EMBL" id="BTRK01000001">
    <property type="protein sequence ID" value="GMR32561.1"/>
    <property type="molecule type" value="Genomic_DNA"/>
</dbReference>
<dbReference type="PANTHER" id="PTHR46706">
    <property type="entry name" value="PROTEIN QUA-1-RELATED"/>
    <property type="match status" value="1"/>
</dbReference>
<protein>
    <submittedName>
        <fullName evidence="4">Uncharacterized protein</fullName>
    </submittedName>
</protein>
<dbReference type="Proteomes" id="UP001328107">
    <property type="component" value="Unassembled WGS sequence"/>
</dbReference>
<name>A0AAN4Z4S0_9BILA</name>
<keyword evidence="2" id="KW-0175">Coiled coil</keyword>
<keyword evidence="1" id="KW-0217">Developmental protein</keyword>
<feature type="coiled-coil region" evidence="2">
    <location>
        <begin position="299"/>
        <end position="333"/>
    </location>
</feature>
<dbReference type="PANTHER" id="PTHR46706:SF12">
    <property type="entry name" value="PROTEIN QUA-1-RELATED"/>
    <property type="match status" value="1"/>
</dbReference>
<gene>
    <name evidence="4" type="ORF">PMAYCL1PPCAC_02756</name>
</gene>
<sequence length="368" mass="39635">MLLLLLLPSIVLSSFCGQQAVPFTFQALKSGHPVLGCARPRCFGSGNKNGTGEPAQFYRIHGKEDGYMRKSEGGEGGRNEMAACSMSFSSSSCGIGQWVGGIAPQGDVRAKPQLHCCAYGPLLQSEDRGIATVKPGQLVVGGEVTMEGRVVAFDYVADLAKMVREDGSVEYKVALRRMSCFDEPIASSSNQVIGEPSDYSLQQVTEKPKPYSPWANLPQPQRAAVPQNRYTDQTVTEYPDQPHGVNPEPLERTPAVGVVVTPPPRIVAPVPTAPPQYSLQQQQLAAQQTAALAYMNPHMNPMMAQLQQQQQQIAKQQQELITAQQQLLAAQQLQQQNTQTPGTGKGAVNPLGGQTMPPLMAMNGLGQP</sequence>
<organism evidence="4 5">
    <name type="scientific">Pristionchus mayeri</name>
    <dbReference type="NCBI Taxonomy" id="1317129"/>
    <lineage>
        <taxon>Eukaryota</taxon>
        <taxon>Metazoa</taxon>
        <taxon>Ecdysozoa</taxon>
        <taxon>Nematoda</taxon>
        <taxon>Chromadorea</taxon>
        <taxon>Rhabditida</taxon>
        <taxon>Rhabditina</taxon>
        <taxon>Diplogasteromorpha</taxon>
        <taxon>Diplogasteroidea</taxon>
        <taxon>Neodiplogasteridae</taxon>
        <taxon>Pristionchus</taxon>
    </lineage>
</organism>
<dbReference type="InterPro" id="IPR052140">
    <property type="entry name" value="Dev_Signal_Hedgehog-like"/>
</dbReference>
<keyword evidence="5" id="KW-1185">Reference proteome</keyword>
<evidence type="ECO:0000256" key="2">
    <source>
        <dbReference type="SAM" id="Coils"/>
    </source>
</evidence>
<evidence type="ECO:0000313" key="5">
    <source>
        <dbReference type="Proteomes" id="UP001328107"/>
    </source>
</evidence>